<dbReference type="FunFam" id="1.10.357.140:FF:000002">
    <property type="entry name" value="4-hydroxybenzoate octaprenyltransferase"/>
    <property type="match status" value="1"/>
</dbReference>
<evidence type="ECO:0000256" key="12">
    <source>
        <dbReference type="HAMAP-Rule" id="MF_01635"/>
    </source>
</evidence>
<accession>A0A1C4CRK3</accession>
<dbReference type="Proteomes" id="UP000199698">
    <property type="component" value="Unassembled WGS sequence"/>
</dbReference>
<dbReference type="FunFam" id="1.20.120.1780:FF:000001">
    <property type="entry name" value="4-hydroxybenzoate octaprenyltransferase"/>
    <property type="match status" value="1"/>
</dbReference>
<dbReference type="STRING" id="1798183.GA0061080_10472"/>
<keyword evidence="8 12" id="KW-0812">Transmembrane</keyword>
<evidence type="ECO:0000256" key="13">
    <source>
        <dbReference type="NCBIfam" id="TIGR01474"/>
    </source>
</evidence>
<dbReference type="GO" id="GO:0005886">
    <property type="term" value="C:plasma membrane"/>
    <property type="evidence" value="ECO:0007669"/>
    <property type="project" value="UniProtKB-SubCell"/>
</dbReference>
<gene>
    <name evidence="12" type="primary">ubiA</name>
    <name evidence="14" type="ORF">GA0061080_10472</name>
</gene>
<keyword evidence="4 12" id="KW-1003">Cell membrane</keyword>
<organism evidence="14 15">
    <name type="scientific">Gilliamella intestini</name>
    <dbReference type="NCBI Taxonomy" id="1798183"/>
    <lineage>
        <taxon>Bacteria</taxon>
        <taxon>Pseudomonadati</taxon>
        <taxon>Pseudomonadota</taxon>
        <taxon>Gammaproteobacteria</taxon>
        <taxon>Orbales</taxon>
        <taxon>Orbaceae</taxon>
        <taxon>Gilliamella</taxon>
    </lineage>
</organism>
<dbReference type="PANTHER" id="PTHR11048">
    <property type="entry name" value="PRENYLTRANSFERASES"/>
    <property type="match status" value="1"/>
</dbReference>
<name>A0A1C4CRK3_9GAMM</name>
<comment type="catalytic activity">
    <reaction evidence="12">
        <text>all-trans-octaprenyl diphosphate + 4-hydroxybenzoate = 4-hydroxy-3-(all-trans-octaprenyl)benzoate + diphosphate</text>
        <dbReference type="Rhea" id="RHEA:27782"/>
        <dbReference type="ChEBI" id="CHEBI:1617"/>
        <dbReference type="ChEBI" id="CHEBI:17879"/>
        <dbReference type="ChEBI" id="CHEBI:33019"/>
        <dbReference type="ChEBI" id="CHEBI:57711"/>
        <dbReference type="EC" id="2.5.1.39"/>
    </reaction>
</comment>
<dbReference type="PANTHER" id="PTHR11048:SF28">
    <property type="entry name" value="4-HYDROXYBENZOATE POLYPRENYLTRANSFERASE, MITOCHONDRIAL"/>
    <property type="match status" value="1"/>
</dbReference>
<dbReference type="InterPro" id="IPR044878">
    <property type="entry name" value="UbiA_sf"/>
</dbReference>
<dbReference type="Gene3D" id="1.10.357.140">
    <property type="entry name" value="UbiA prenyltransferase"/>
    <property type="match status" value="1"/>
</dbReference>
<evidence type="ECO:0000256" key="6">
    <source>
        <dbReference type="ARBA" id="ARBA00022679"/>
    </source>
</evidence>
<feature type="transmembrane region" description="Helical" evidence="12">
    <location>
        <begin position="258"/>
        <end position="274"/>
    </location>
</feature>
<feature type="transmembrane region" description="Helical" evidence="12">
    <location>
        <begin position="154"/>
        <end position="172"/>
    </location>
</feature>
<comment type="subcellular location">
    <subcellularLocation>
        <location evidence="12">Cell inner membrane</location>
        <topology evidence="12">Multi-pass membrane protein</topology>
    </subcellularLocation>
    <subcellularLocation>
        <location evidence="2">Membrane</location>
        <topology evidence="2">Multi-pass membrane protein</topology>
    </subcellularLocation>
</comment>
<feature type="transmembrane region" description="Helical" evidence="12">
    <location>
        <begin position="130"/>
        <end position="148"/>
    </location>
</feature>
<evidence type="ECO:0000256" key="4">
    <source>
        <dbReference type="ARBA" id="ARBA00022475"/>
    </source>
</evidence>
<dbReference type="InterPro" id="IPR030470">
    <property type="entry name" value="UbiA_prenylTrfase_CS"/>
</dbReference>
<dbReference type="CDD" id="cd13959">
    <property type="entry name" value="PT_UbiA_COQ2"/>
    <property type="match status" value="1"/>
</dbReference>
<comment type="similarity">
    <text evidence="3 12">Belongs to the UbiA prenyltransferase family.</text>
</comment>
<dbReference type="PROSITE" id="PS00943">
    <property type="entry name" value="UBIA"/>
    <property type="match status" value="1"/>
</dbReference>
<evidence type="ECO:0000256" key="8">
    <source>
        <dbReference type="ARBA" id="ARBA00022692"/>
    </source>
</evidence>
<dbReference type="Pfam" id="PF01040">
    <property type="entry name" value="UbiA"/>
    <property type="match status" value="1"/>
</dbReference>
<dbReference type="GO" id="GO:0006744">
    <property type="term" value="P:ubiquinone biosynthetic process"/>
    <property type="evidence" value="ECO:0007669"/>
    <property type="project" value="UniProtKB-UniRule"/>
</dbReference>
<evidence type="ECO:0000256" key="10">
    <source>
        <dbReference type="ARBA" id="ARBA00022989"/>
    </source>
</evidence>
<evidence type="ECO:0000256" key="11">
    <source>
        <dbReference type="ARBA" id="ARBA00023136"/>
    </source>
</evidence>
<sequence>MLAYIQLMRLDKPIGTLLLLWPTLWAIWLTGQPYTYITIIFILGVITMRAVGCVVNDYADRHFDAHVERTKNRPLARGALTEKNALWMLFVLLLIALCLLLNLNKLSWLIGCFALLTALIYPFMKRYTHLPQVILGIAFGWSIPMVYAATTEQFPLTCWLLFFVNICWTIAYDTEYAIVDRNDDIKIGIKSTAILFGQYDKLIIGILQAVVVIGLVMIGVINQLSLFFYIALLLVTMLFIYQQWLIKNRERKRCFRAFLNNNHVGFIVFLGLFFV</sequence>
<dbReference type="OrthoDB" id="9782418at2"/>
<comment type="cofactor">
    <cofactor evidence="1 12">
        <name>Mg(2+)</name>
        <dbReference type="ChEBI" id="CHEBI:18420"/>
    </cofactor>
</comment>
<reference evidence="15" key="1">
    <citation type="submission" date="2016-08" db="EMBL/GenBank/DDBJ databases">
        <authorList>
            <person name="Varghese N."/>
            <person name="Submissions Spin"/>
        </authorList>
    </citation>
    <scope>NUCLEOTIDE SEQUENCE [LARGE SCALE GENOMIC DNA]</scope>
    <source>
        <strain evidence="15">R-53144</strain>
    </source>
</reference>
<dbReference type="RefSeq" id="WP_091124907.1">
    <property type="nucleotide sequence ID" value="NZ_FMBA01000047.1"/>
</dbReference>
<keyword evidence="5 12" id="KW-0997">Cell inner membrane</keyword>
<feature type="transmembrane region" description="Helical" evidence="12">
    <location>
        <begin position="80"/>
        <end position="100"/>
    </location>
</feature>
<protein>
    <recommendedName>
        <fullName evidence="12 13">4-hydroxybenzoate octaprenyltransferase</fullName>
        <ecNumber evidence="12 13">2.5.1.39</ecNumber>
    </recommendedName>
    <alternativeName>
        <fullName evidence="12">4-HB polyprenyltransferase</fullName>
    </alternativeName>
</protein>
<dbReference type="AlphaFoldDB" id="A0A1C4CRK3"/>
<dbReference type="EC" id="2.5.1.39" evidence="12 13"/>
<dbReference type="NCBIfam" id="TIGR01474">
    <property type="entry name" value="ubiA_proteo"/>
    <property type="match status" value="1"/>
</dbReference>
<dbReference type="InterPro" id="IPR000537">
    <property type="entry name" value="UbiA_prenyltransferase"/>
</dbReference>
<keyword evidence="10 12" id="KW-1133">Transmembrane helix</keyword>
<dbReference type="UniPathway" id="UPA00232"/>
<feature type="transmembrane region" description="Helical" evidence="12">
    <location>
        <begin position="36"/>
        <end position="59"/>
    </location>
</feature>
<evidence type="ECO:0000256" key="5">
    <source>
        <dbReference type="ARBA" id="ARBA00022519"/>
    </source>
</evidence>
<keyword evidence="9 12" id="KW-0460">Magnesium</keyword>
<feature type="transmembrane region" description="Helical" evidence="12">
    <location>
        <begin position="202"/>
        <end position="221"/>
    </location>
</feature>
<dbReference type="Gene3D" id="1.20.120.1780">
    <property type="entry name" value="UbiA prenyltransferase"/>
    <property type="match status" value="1"/>
</dbReference>
<feature type="transmembrane region" description="Helical" evidence="12">
    <location>
        <begin position="106"/>
        <end position="123"/>
    </location>
</feature>
<dbReference type="InterPro" id="IPR039653">
    <property type="entry name" value="Prenyltransferase"/>
</dbReference>
<evidence type="ECO:0000313" key="15">
    <source>
        <dbReference type="Proteomes" id="UP000199698"/>
    </source>
</evidence>
<feature type="transmembrane region" description="Helical" evidence="12">
    <location>
        <begin position="227"/>
        <end position="246"/>
    </location>
</feature>
<keyword evidence="6 12" id="KW-0808">Transferase</keyword>
<dbReference type="GO" id="GO:0008412">
    <property type="term" value="F:4-hydroxybenzoate polyprenyltransferase activity"/>
    <property type="evidence" value="ECO:0007669"/>
    <property type="project" value="UniProtKB-UniRule"/>
</dbReference>
<evidence type="ECO:0000256" key="2">
    <source>
        <dbReference type="ARBA" id="ARBA00004141"/>
    </source>
</evidence>
<keyword evidence="7 12" id="KW-0831">Ubiquinone biosynthesis</keyword>
<dbReference type="HAMAP" id="MF_01635">
    <property type="entry name" value="UbiA"/>
    <property type="match status" value="1"/>
</dbReference>
<evidence type="ECO:0000313" key="14">
    <source>
        <dbReference type="EMBL" id="SCC21775.1"/>
    </source>
</evidence>
<keyword evidence="15" id="KW-1185">Reference proteome</keyword>
<proteinExistence type="inferred from homology"/>
<evidence type="ECO:0000256" key="9">
    <source>
        <dbReference type="ARBA" id="ARBA00022842"/>
    </source>
</evidence>
<dbReference type="EMBL" id="FMBA01000047">
    <property type="protein sequence ID" value="SCC21775.1"/>
    <property type="molecule type" value="Genomic_DNA"/>
</dbReference>
<comment type="pathway">
    <text evidence="12">Cofactor biosynthesis; ubiquinone biosynthesis.</text>
</comment>
<dbReference type="InterPro" id="IPR006370">
    <property type="entry name" value="HB_polyprenyltransferase-like"/>
</dbReference>
<comment type="function">
    <text evidence="12">Catalyzes the prenylation of para-hydroxybenzoate (PHB) with an all-trans polyprenyl group. Mediates the second step in the final reaction sequence of ubiquinone-8 (UQ-8) biosynthesis, which is the condensation of the polyisoprenoid side chain with PHB, generating the first membrane-bound Q intermediate 3-octaprenyl-4-hydroxybenzoate.</text>
</comment>
<keyword evidence="11 12" id="KW-0472">Membrane</keyword>
<evidence type="ECO:0000256" key="7">
    <source>
        <dbReference type="ARBA" id="ARBA00022688"/>
    </source>
</evidence>
<evidence type="ECO:0000256" key="1">
    <source>
        <dbReference type="ARBA" id="ARBA00001946"/>
    </source>
</evidence>
<evidence type="ECO:0000256" key="3">
    <source>
        <dbReference type="ARBA" id="ARBA00005985"/>
    </source>
</evidence>